<dbReference type="RefSeq" id="WP_132695901.1">
    <property type="nucleotide sequence ID" value="NZ_SLVM01000019.1"/>
</dbReference>
<dbReference type="OrthoDB" id="8421538at2"/>
<protein>
    <submittedName>
        <fullName evidence="1">Uncharacterized protein</fullName>
    </submittedName>
</protein>
<reference evidence="1 2" key="1">
    <citation type="submission" date="2019-03" db="EMBL/GenBank/DDBJ databases">
        <title>Genomic Encyclopedia of Type Strains, Phase IV (KMG-IV): sequencing the most valuable type-strain genomes for metagenomic binning, comparative biology and taxonomic classification.</title>
        <authorList>
            <person name="Goeker M."/>
        </authorList>
    </citation>
    <scope>NUCLEOTIDE SEQUENCE [LARGE SCALE GENOMIC DNA]</scope>
    <source>
        <strain evidence="1 2">DSM 21153</strain>
    </source>
</reference>
<name>A0A4R1YQM8_9RHOB</name>
<sequence length="166" mass="18391">MVDLEVERDGDRLIITLDPGQPIELEDLAGSFAALARMYERHYRSKSDDAPRLFVTRMETGSVIAEIVPYGVIMGGLAIMDSGVIVTDFANKVWRGITYFARGRSETKIEPPSKEDAADLKEFTKPLLGKTGASLGIKQARYEKTDGTKRTVVEYMFGNRPVDTAV</sequence>
<evidence type="ECO:0000313" key="1">
    <source>
        <dbReference type="EMBL" id="TCM80959.1"/>
    </source>
</evidence>
<keyword evidence="2" id="KW-1185">Reference proteome</keyword>
<organism evidence="1 2">
    <name type="scientific">Rhodovulum steppense</name>
    <dbReference type="NCBI Taxonomy" id="540251"/>
    <lineage>
        <taxon>Bacteria</taxon>
        <taxon>Pseudomonadati</taxon>
        <taxon>Pseudomonadota</taxon>
        <taxon>Alphaproteobacteria</taxon>
        <taxon>Rhodobacterales</taxon>
        <taxon>Paracoccaceae</taxon>
        <taxon>Rhodovulum</taxon>
    </lineage>
</organism>
<comment type="caution">
    <text evidence="1">The sequence shown here is derived from an EMBL/GenBank/DDBJ whole genome shotgun (WGS) entry which is preliminary data.</text>
</comment>
<gene>
    <name evidence="1" type="ORF">EV216_1191</name>
</gene>
<evidence type="ECO:0000313" key="2">
    <source>
        <dbReference type="Proteomes" id="UP000295277"/>
    </source>
</evidence>
<dbReference type="AlphaFoldDB" id="A0A4R1YQM8"/>
<dbReference type="Proteomes" id="UP000295277">
    <property type="component" value="Unassembled WGS sequence"/>
</dbReference>
<accession>A0A4R1YQM8</accession>
<dbReference type="EMBL" id="SLVM01000019">
    <property type="protein sequence ID" value="TCM80959.1"/>
    <property type="molecule type" value="Genomic_DNA"/>
</dbReference>
<proteinExistence type="predicted"/>